<gene>
    <name evidence="2" type="ORF">B9G39_23245</name>
</gene>
<reference evidence="2 3" key="1">
    <citation type="submission" date="2017-04" db="EMBL/GenBank/DDBJ databases">
        <title>Draft genome sequence of Zooshikella ganghwensis VG4 isolated from Red Sea sediments.</title>
        <authorList>
            <person name="Rehman Z."/>
            <person name="Alam I."/>
            <person name="Kamau A."/>
            <person name="Bajic V."/>
            <person name="Leiknes T."/>
        </authorList>
    </citation>
    <scope>NUCLEOTIDE SEQUENCE [LARGE SCALE GENOMIC DNA]</scope>
    <source>
        <strain evidence="2 3">VG4</strain>
    </source>
</reference>
<name>A0A4P9VRB6_9GAMM</name>
<dbReference type="RefSeq" id="WP_094788938.1">
    <property type="nucleotide sequence ID" value="NZ_NDXW01000001.1"/>
</dbReference>
<organism evidence="2 3">
    <name type="scientific">Zooshikella ganghwensis</name>
    <dbReference type="NCBI Taxonomy" id="202772"/>
    <lineage>
        <taxon>Bacteria</taxon>
        <taxon>Pseudomonadati</taxon>
        <taxon>Pseudomonadota</taxon>
        <taxon>Gammaproteobacteria</taxon>
        <taxon>Oceanospirillales</taxon>
        <taxon>Zooshikellaceae</taxon>
        <taxon>Zooshikella</taxon>
    </lineage>
</organism>
<keyword evidence="3" id="KW-1185">Reference proteome</keyword>
<dbReference type="Proteomes" id="UP000257039">
    <property type="component" value="Unassembled WGS sequence"/>
</dbReference>
<comment type="caution">
    <text evidence="2">The sequence shown here is derived from an EMBL/GenBank/DDBJ whole genome shotgun (WGS) entry which is preliminary data.</text>
</comment>
<accession>A0A4P9VRB6</accession>
<dbReference type="AlphaFoldDB" id="A0A4P9VRB6"/>
<evidence type="ECO:0000256" key="1">
    <source>
        <dbReference type="SAM" id="SignalP"/>
    </source>
</evidence>
<feature type="signal peptide" evidence="1">
    <location>
        <begin position="1"/>
        <end position="19"/>
    </location>
</feature>
<proteinExistence type="predicted"/>
<sequence>MLKFRAVCLYLLAPVVLNAQDLQLSEHISLPIPEGWEIGKQLSPASDLHYHTLYNPKTQQKLLILNGLIEEWQSQCKVDTRVRECVKEKLTEKGLAERDKLLQSYQKKIISGPEVVNKKINEQNELLRFSWTAQDNNIVDLNAATQETPLFYDCFVIGYIFNDKYVTHLTMIDIVDQPQDCKKRETFIDKIAGSVSIIEEKVEHQEVSQDKTDSVLD</sequence>
<evidence type="ECO:0000313" key="3">
    <source>
        <dbReference type="Proteomes" id="UP000257039"/>
    </source>
</evidence>
<keyword evidence="1" id="KW-0732">Signal</keyword>
<feature type="chain" id="PRO_5020426048" evidence="1">
    <location>
        <begin position="20"/>
        <end position="217"/>
    </location>
</feature>
<dbReference type="EMBL" id="NDXW01000001">
    <property type="protein sequence ID" value="RDH46128.1"/>
    <property type="molecule type" value="Genomic_DNA"/>
</dbReference>
<protein>
    <submittedName>
        <fullName evidence="2">Uncharacterized protein</fullName>
    </submittedName>
</protein>
<evidence type="ECO:0000313" key="2">
    <source>
        <dbReference type="EMBL" id="RDH46128.1"/>
    </source>
</evidence>